<dbReference type="Proteomes" id="UP000241899">
    <property type="component" value="Unassembled WGS sequence"/>
</dbReference>
<keyword evidence="1" id="KW-0812">Transmembrane</keyword>
<keyword evidence="1" id="KW-0472">Membrane</keyword>
<organism evidence="2 3">
    <name type="scientific">Phaeovulum veldkampii DSM 11550</name>
    <dbReference type="NCBI Taxonomy" id="1185920"/>
    <lineage>
        <taxon>Bacteria</taxon>
        <taxon>Pseudomonadati</taxon>
        <taxon>Pseudomonadota</taxon>
        <taxon>Alphaproteobacteria</taxon>
        <taxon>Rhodobacterales</taxon>
        <taxon>Paracoccaceae</taxon>
        <taxon>Phaeovulum</taxon>
    </lineage>
</organism>
<keyword evidence="1" id="KW-1133">Transmembrane helix</keyword>
<dbReference type="RefSeq" id="WP_107324665.1">
    <property type="nucleotide sequence ID" value="NZ_NHSP01000087.1"/>
</dbReference>
<evidence type="ECO:0008006" key="4">
    <source>
        <dbReference type="Google" id="ProtNLM"/>
    </source>
</evidence>
<reference evidence="2 3" key="1">
    <citation type="submission" date="2018-03" db="EMBL/GenBank/DDBJ databases">
        <title>Rhodobacter veldkampii.</title>
        <authorList>
            <person name="Meyer T.E."/>
            <person name="Miller S."/>
            <person name="Lodha T."/>
            <person name="Gandham S."/>
            <person name="Chintalapati S."/>
            <person name="Chintalapati V.R."/>
        </authorList>
    </citation>
    <scope>NUCLEOTIDE SEQUENCE [LARGE SCALE GENOMIC DNA]</scope>
    <source>
        <strain evidence="2 3">DSM 11550</strain>
    </source>
</reference>
<feature type="transmembrane region" description="Helical" evidence="1">
    <location>
        <begin position="20"/>
        <end position="36"/>
    </location>
</feature>
<gene>
    <name evidence="2" type="ORF">C5F46_07085</name>
</gene>
<dbReference type="EMBL" id="PZKF01000013">
    <property type="protein sequence ID" value="PTE17796.1"/>
    <property type="molecule type" value="Genomic_DNA"/>
</dbReference>
<evidence type="ECO:0000256" key="1">
    <source>
        <dbReference type="SAM" id="Phobius"/>
    </source>
</evidence>
<protein>
    <recommendedName>
        <fullName evidence="4">FeoB-associated Cys-rich membrane protein</fullName>
    </recommendedName>
</protein>
<evidence type="ECO:0000313" key="2">
    <source>
        <dbReference type="EMBL" id="PTE17796.1"/>
    </source>
</evidence>
<sequence>MTPTTPTLDLAAEAGISTPEYVLIGLVVLAALIFLVRRVYHRKSGCPGCSGCAGEGPCMMVPPALRDPPEGNR</sequence>
<comment type="caution">
    <text evidence="2">The sequence shown here is derived from an EMBL/GenBank/DDBJ whole genome shotgun (WGS) entry which is preliminary data.</text>
</comment>
<name>A0A2T4JIS1_9RHOB</name>
<keyword evidence="3" id="KW-1185">Reference proteome</keyword>
<accession>A0A2T4JIS1</accession>
<dbReference type="AlphaFoldDB" id="A0A2T4JIS1"/>
<proteinExistence type="predicted"/>
<evidence type="ECO:0000313" key="3">
    <source>
        <dbReference type="Proteomes" id="UP000241899"/>
    </source>
</evidence>
<dbReference type="Pfam" id="PF12669">
    <property type="entry name" value="FeoB_associated"/>
    <property type="match status" value="1"/>
</dbReference>